<accession>A0A026W0Y5</accession>
<evidence type="ECO:0000256" key="2">
    <source>
        <dbReference type="ARBA" id="ARBA00022490"/>
    </source>
</evidence>
<evidence type="ECO:0000256" key="4">
    <source>
        <dbReference type="ARBA" id="ARBA00022884"/>
    </source>
</evidence>
<dbReference type="InterPro" id="IPR035979">
    <property type="entry name" value="RBD_domain_sf"/>
</dbReference>
<evidence type="ECO:0000256" key="5">
    <source>
        <dbReference type="SAM" id="MobiDB-lite"/>
    </source>
</evidence>
<dbReference type="AlphaFoldDB" id="A0A026W0Y5"/>
<dbReference type="PANTHER" id="PTHR48032:SF18">
    <property type="entry name" value="RRM DOMAIN-CONTAINING PROTEIN"/>
    <property type="match status" value="1"/>
</dbReference>
<feature type="region of interest" description="Disordered" evidence="5">
    <location>
        <begin position="21"/>
        <end position="40"/>
    </location>
</feature>
<keyword evidence="3" id="KW-0677">Repeat</keyword>
<dbReference type="GO" id="GO:0003729">
    <property type="term" value="F:mRNA binding"/>
    <property type="evidence" value="ECO:0007669"/>
    <property type="project" value="TreeGrafter"/>
</dbReference>
<keyword evidence="7" id="KW-1185">Reference proteome</keyword>
<dbReference type="STRING" id="2015173.A0A026W0Y5"/>
<evidence type="ECO:0000313" key="6">
    <source>
        <dbReference type="EMBL" id="EZA49673.1"/>
    </source>
</evidence>
<organism evidence="6 7">
    <name type="scientific">Ooceraea biroi</name>
    <name type="common">Clonal raider ant</name>
    <name type="synonym">Cerapachys biroi</name>
    <dbReference type="NCBI Taxonomy" id="2015173"/>
    <lineage>
        <taxon>Eukaryota</taxon>
        <taxon>Metazoa</taxon>
        <taxon>Ecdysozoa</taxon>
        <taxon>Arthropoda</taxon>
        <taxon>Hexapoda</taxon>
        <taxon>Insecta</taxon>
        <taxon>Pterygota</taxon>
        <taxon>Neoptera</taxon>
        <taxon>Endopterygota</taxon>
        <taxon>Hymenoptera</taxon>
        <taxon>Apocrita</taxon>
        <taxon>Aculeata</taxon>
        <taxon>Formicoidea</taxon>
        <taxon>Formicidae</taxon>
        <taxon>Dorylinae</taxon>
        <taxon>Ooceraea</taxon>
    </lineage>
</organism>
<keyword evidence="4" id="KW-0694">RNA-binding</keyword>
<name>A0A026W0Y5_OOCBI</name>
<dbReference type="GO" id="GO:0006417">
    <property type="term" value="P:regulation of translation"/>
    <property type="evidence" value="ECO:0007669"/>
    <property type="project" value="TreeGrafter"/>
</dbReference>
<protein>
    <submittedName>
        <fullName evidence="6">RNA-binding protein Musashi-like protein Rbp6</fullName>
    </submittedName>
</protein>
<dbReference type="EMBL" id="KK107503">
    <property type="protein sequence ID" value="EZA49673.1"/>
    <property type="molecule type" value="Genomic_DNA"/>
</dbReference>
<dbReference type="Proteomes" id="UP000053097">
    <property type="component" value="Unassembled WGS sequence"/>
</dbReference>
<comment type="subcellular location">
    <subcellularLocation>
        <location evidence="1">Cytoplasm</location>
    </subcellularLocation>
</comment>
<keyword evidence="2" id="KW-0963">Cytoplasm</keyword>
<sequence>MRHINSRFPSDSTASIRESIARARASSDGRGQRGTIDPKVAFPRRTHPKTVRAIAWEARAELEQGTVRTGQRDSDVPSYMVTRTKKIFVGGLSAPTTLEDVKNYFEQFGPRSSVRREPMPLIIDSGHRDTPGRPLQMQLADIEIYWKTWSIPAGGGCMFGSQVTRCSLDGSSGR</sequence>
<feature type="compositionally biased region" description="Basic and acidic residues" evidence="5">
    <location>
        <begin position="21"/>
        <end position="31"/>
    </location>
</feature>
<gene>
    <name evidence="6" type="ORF">X777_12218</name>
</gene>
<proteinExistence type="predicted"/>
<evidence type="ECO:0000256" key="3">
    <source>
        <dbReference type="ARBA" id="ARBA00022737"/>
    </source>
</evidence>
<evidence type="ECO:0000256" key="1">
    <source>
        <dbReference type="ARBA" id="ARBA00004496"/>
    </source>
</evidence>
<dbReference type="InterPro" id="IPR012677">
    <property type="entry name" value="Nucleotide-bd_a/b_plait_sf"/>
</dbReference>
<evidence type="ECO:0000313" key="7">
    <source>
        <dbReference type="Proteomes" id="UP000053097"/>
    </source>
</evidence>
<reference evidence="6 7" key="1">
    <citation type="journal article" date="2014" name="Curr. Biol.">
        <title>The genome of the clonal raider ant Cerapachys biroi.</title>
        <authorList>
            <person name="Oxley P.R."/>
            <person name="Ji L."/>
            <person name="Fetter-Pruneda I."/>
            <person name="McKenzie S.K."/>
            <person name="Li C."/>
            <person name="Hu H."/>
            <person name="Zhang G."/>
            <person name="Kronauer D.J."/>
        </authorList>
    </citation>
    <scope>NUCLEOTIDE SEQUENCE [LARGE SCALE GENOMIC DNA]</scope>
</reference>
<dbReference type="GO" id="GO:0005737">
    <property type="term" value="C:cytoplasm"/>
    <property type="evidence" value="ECO:0007669"/>
    <property type="project" value="UniProtKB-SubCell"/>
</dbReference>
<dbReference type="Gene3D" id="3.30.70.330">
    <property type="match status" value="1"/>
</dbReference>
<dbReference type="SUPFAM" id="SSF54928">
    <property type="entry name" value="RNA-binding domain, RBD"/>
    <property type="match status" value="1"/>
</dbReference>
<dbReference type="PANTHER" id="PTHR48032">
    <property type="entry name" value="RNA-BINDING PROTEIN MUSASHI HOMOLOG RBP6"/>
    <property type="match status" value="1"/>
</dbReference>